<dbReference type="AlphaFoldDB" id="A0A1D2VAW0"/>
<comment type="pathway">
    <text evidence="3">Protein modification; protein ubiquitination.</text>
</comment>
<dbReference type="InterPro" id="IPR011333">
    <property type="entry name" value="SKP1/BTB/POZ_sf"/>
</dbReference>
<evidence type="ECO:0000259" key="5">
    <source>
        <dbReference type="Pfam" id="PF03931"/>
    </source>
</evidence>
<dbReference type="InterPro" id="IPR001232">
    <property type="entry name" value="SKP1-like"/>
</dbReference>
<comment type="similarity">
    <text evidence="1 3">Belongs to the SKP1 family.</text>
</comment>
<keyword evidence="7" id="KW-1185">Reference proteome</keyword>
<reference evidence="7" key="1">
    <citation type="submission" date="2016-05" db="EMBL/GenBank/DDBJ databases">
        <title>Comparative genomics of biotechnologically important yeasts.</title>
        <authorList>
            <consortium name="DOE Joint Genome Institute"/>
            <person name="Riley R."/>
            <person name="Haridas S."/>
            <person name="Wolfe K.H."/>
            <person name="Lopes M.R."/>
            <person name="Hittinger C.T."/>
            <person name="Goker M."/>
            <person name="Salamov A."/>
            <person name="Wisecaver J."/>
            <person name="Long T.M."/>
            <person name="Aerts A.L."/>
            <person name="Barry K."/>
            <person name="Choi C."/>
            <person name="Clum A."/>
            <person name="Coughlan A.Y."/>
            <person name="Deshpande S."/>
            <person name="Douglass A.P."/>
            <person name="Hanson S.J."/>
            <person name="Klenk H.-P."/>
            <person name="Labutti K."/>
            <person name="Lapidus A."/>
            <person name="Lindquist E."/>
            <person name="Lipzen A."/>
            <person name="Meier-Kolthoff J.P."/>
            <person name="Ohm R.A."/>
            <person name="Otillar R.P."/>
            <person name="Pangilinan J."/>
            <person name="Peng Y."/>
            <person name="Rokas A."/>
            <person name="Rosa C.A."/>
            <person name="Scheuner C."/>
            <person name="Sibirny A.A."/>
            <person name="Slot J.C."/>
            <person name="Stielow J.B."/>
            <person name="Sun H."/>
            <person name="Kurtzman C.P."/>
            <person name="Blackwell M."/>
            <person name="Grigoriev I.V."/>
            <person name="Jeffries T.W."/>
        </authorList>
    </citation>
    <scope>NUCLEOTIDE SEQUENCE [LARGE SCALE GENOMIC DNA]</scope>
    <source>
        <strain evidence="7">DSM 1968</strain>
    </source>
</reference>
<dbReference type="InterPro" id="IPR016897">
    <property type="entry name" value="SKP1"/>
</dbReference>
<gene>
    <name evidence="6" type="ORF">ASCRUDRAFT_38956</name>
</gene>
<evidence type="ECO:0000256" key="2">
    <source>
        <dbReference type="ARBA" id="ARBA00022786"/>
    </source>
</evidence>
<dbReference type="UniPathway" id="UPA00143"/>
<dbReference type="CDD" id="cd18322">
    <property type="entry name" value="BTB_POZ_SKP1"/>
    <property type="match status" value="1"/>
</dbReference>
<comment type="subunit">
    <text evidence="3">Component of the SCF (SKP1-CUL1-F-box protein) E3 ubiquitin ligase complexes.</text>
</comment>
<dbReference type="Gene3D" id="3.30.710.10">
    <property type="entry name" value="Potassium Channel Kv1.1, Chain A"/>
    <property type="match status" value="1"/>
</dbReference>
<dbReference type="SUPFAM" id="SSF81382">
    <property type="entry name" value="Skp1 dimerisation domain-like"/>
    <property type="match status" value="1"/>
</dbReference>
<evidence type="ECO:0000256" key="1">
    <source>
        <dbReference type="ARBA" id="ARBA00009993"/>
    </source>
</evidence>
<feature type="domain" description="SKP1 component POZ" evidence="5">
    <location>
        <begin position="6"/>
        <end position="80"/>
    </location>
</feature>
<dbReference type="OrthoDB" id="2342932at2759"/>
<dbReference type="PANTHER" id="PTHR11165">
    <property type="entry name" value="SKP1"/>
    <property type="match status" value="1"/>
</dbReference>
<evidence type="ECO:0000313" key="6">
    <source>
        <dbReference type="EMBL" id="ODV58725.1"/>
    </source>
</evidence>
<dbReference type="STRING" id="1344418.A0A1D2VAW0"/>
<evidence type="ECO:0000313" key="7">
    <source>
        <dbReference type="Proteomes" id="UP000095038"/>
    </source>
</evidence>
<evidence type="ECO:0000259" key="4">
    <source>
        <dbReference type="Pfam" id="PF01466"/>
    </source>
</evidence>
<dbReference type="GO" id="GO:0006511">
    <property type="term" value="P:ubiquitin-dependent protein catabolic process"/>
    <property type="evidence" value="ECO:0007669"/>
    <property type="project" value="InterPro"/>
</dbReference>
<dbReference type="GO" id="GO:0016567">
    <property type="term" value="P:protein ubiquitination"/>
    <property type="evidence" value="ECO:0007669"/>
    <property type="project" value="UniProtKB-UniPathway"/>
</dbReference>
<evidence type="ECO:0000256" key="3">
    <source>
        <dbReference type="PIRNR" id="PIRNR028729"/>
    </source>
</evidence>
<dbReference type="Pfam" id="PF03931">
    <property type="entry name" value="Skp1_POZ"/>
    <property type="match status" value="1"/>
</dbReference>
<dbReference type="SMART" id="SM00512">
    <property type="entry name" value="Skp1"/>
    <property type="match status" value="1"/>
</dbReference>
<sequence>MSHLTPKIVLVSKDGKIFTVEKEVVMKSVVLANIISESLNINEDDQDDDDQIPQDIEIPVSNVDSVTLKLVLQWLEHHVNTDFDGKDKEIGIDENTTVPAWDKNFLQVDDSTLYEIMLAANYLNIKPLLDICCKLVAEKIKQMSYSEIRTQFNITKQFNKEEAEAIKRENEWAVDVI</sequence>
<dbReference type="SUPFAM" id="SSF54695">
    <property type="entry name" value="POZ domain"/>
    <property type="match status" value="1"/>
</dbReference>
<dbReference type="PIRSF" id="PIRSF028729">
    <property type="entry name" value="E3_ubiquit_lig_SCF_Skp"/>
    <property type="match status" value="1"/>
</dbReference>
<dbReference type="InParanoid" id="A0A1D2VAW0"/>
<dbReference type="Proteomes" id="UP000095038">
    <property type="component" value="Unassembled WGS sequence"/>
</dbReference>
<dbReference type="EMBL" id="KV454490">
    <property type="protein sequence ID" value="ODV58725.1"/>
    <property type="molecule type" value="Genomic_DNA"/>
</dbReference>
<comment type="function">
    <text evidence="3">Essential component of the SCF (SKP1-CUL1-F-box protein) E3 ubiquitin ligase complexes, which mediate the ubiquitination and subsequent proteasomal degradation of target proteins.</text>
</comment>
<dbReference type="InterPro" id="IPR016073">
    <property type="entry name" value="Skp1_comp_POZ"/>
</dbReference>
<proteinExistence type="inferred from homology"/>
<feature type="domain" description="SKP1 component dimerisation" evidence="4">
    <location>
        <begin position="126"/>
        <end position="173"/>
    </location>
</feature>
<dbReference type="RefSeq" id="XP_020045032.1">
    <property type="nucleotide sequence ID" value="XM_020190898.1"/>
</dbReference>
<name>A0A1D2VAW0_9ASCO</name>
<protein>
    <recommendedName>
        <fullName evidence="3">E3 ubiquitin ligase complex SCF subunit</fullName>
    </recommendedName>
</protein>
<keyword evidence="2 3" id="KW-0833">Ubl conjugation pathway</keyword>
<organism evidence="6 7">
    <name type="scientific">Ascoidea rubescens DSM 1968</name>
    <dbReference type="NCBI Taxonomy" id="1344418"/>
    <lineage>
        <taxon>Eukaryota</taxon>
        <taxon>Fungi</taxon>
        <taxon>Dikarya</taxon>
        <taxon>Ascomycota</taxon>
        <taxon>Saccharomycotina</taxon>
        <taxon>Saccharomycetes</taxon>
        <taxon>Ascoideaceae</taxon>
        <taxon>Ascoidea</taxon>
    </lineage>
</organism>
<dbReference type="GeneID" id="30964534"/>
<dbReference type="Pfam" id="PF01466">
    <property type="entry name" value="Skp1"/>
    <property type="match status" value="1"/>
</dbReference>
<accession>A0A1D2VAW0</accession>
<dbReference type="FunFam" id="3.30.710.10:FF:000026">
    <property type="entry name" value="E3 ubiquitin ligase complex SCF subunit"/>
    <property type="match status" value="1"/>
</dbReference>
<dbReference type="InterPro" id="IPR036296">
    <property type="entry name" value="SKP1-like_dim_sf"/>
</dbReference>
<dbReference type="InterPro" id="IPR016072">
    <property type="entry name" value="Skp1_comp_dimer"/>
</dbReference>